<sequence>MSYHGHTNSSLPTPPHSPPPIDHMSTAIHLLDSLQAFYHRERTWVLHTRAEIEEKLIEGPDARTISDPASITSEPSSAYSSAESYGSNESTPPQVTSVDVVKAEPFDAQLPTDEQRRRNSRWTKRKNGFKLKLNGIGPKSRRRFVKAERDRGMSEPGAQLLEMFGDLVDARMESCQRITRLIRSANRADLLMH</sequence>
<proteinExistence type="predicted"/>
<organism evidence="2 3">
    <name type="scientific">Heliocybe sulcata</name>
    <dbReference type="NCBI Taxonomy" id="5364"/>
    <lineage>
        <taxon>Eukaryota</taxon>
        <taxon>Fungi</taxon>
        <taxon>Dikarya</taxon>
        <taxon>Basidiomycota</taxon>
        <taxon>Agaricomycotina</taxon>
        <taxon>Agaricomycetes</taxon>
        <taxon>Gloeophyllales</taxon>
        <taxon>Gloeophyllaceae</taxon>
        <taxon>Heliocybe</taxon>
    </lineage>
</organism>
<protein>
    <submittedName>
        <fullName evidence="2">Uncharacterized protein</fullName>
    </submittedName>
</protein>
<dbReference type="AlphaFoldDB" id="A0A5C3NG57"/>
<dbReference type="EMBL" id="ML213504">
    <property type="protein sequence ID" value="TFK55907.1"/>
    <property type="molecule type" value="Genomic_DNA"/>
</dbReference>
<evidence type="ECO:0000313" key="3">
    <source>
        <dbReference type="Proteomes" id="UP000305948"/>
    </source>
</evidence>
<feature type="region of interest" description="Disordered" evidence="1">
    <location>
        <begin position="1"/>
        <end position="24"/>
    </location>
</feature>
<feature type="compositionally biased region" description="Low complexity" evidence="1">
    <location>
        <begin position="69"/>
        <end position="90"/>
    </location>
</feature>
<dbReference type="OrthoDB" id="3217075at2759"/>
<gene>
    <name evidence="2" type="ORF">OE88DRAFT_1652430</name>
</gene>
<keyword evidence="3" id="KW-1185">Reference proteome</keyword>
<evidence type="ECO:0000256" key="1">
    <source>
        <dbReference type="SAM" id="MobiDB-lite"/>
    </source>
</evidence>
<dbReference type="Proteomes" id="UP000305948">
    <property type="component" value="Unassembled WGS sequence"/>
</dbReference>
<accession>A0A5C3NG57</accession>
<feature type="region of interest" description="Disordered" evidence="1">
    <location>
        <begin position="59"/>
        <end position="94"/>
    </location>
</feature>
<feature type="compositionally biased region" description="Pro residues" evidence="1">
    <location>
        <begin position="12"/>
        <end position="21"/>
    </location>
</feature>
<reference evidence="2 3" key="1">
    <citation type="journal article" date="2019" name="Nat. Ecol. Evol.">
        <title>Megaphylogeny resolves global patterns of mushroom evolution.</title>
        <authorList>
            <person name="Varga T."/>
            <person name="Krizsan K."/>
            <person name="Foldi C."/>
            <person name="Dima B."/>
            <person name="Sanchez-Garcia M."/>
            <person name="Sanchez-Ramirez S."/>
            <person name="Szollosi G.J."/>
            <person name="Szarkandi J.G."/>
            <person name="Papp V."/>
            <person name="Albert L."/>
            <person name="Andreopoulos W."/>
            <person name="Angelini C."/>
            <person name="Antonin V."/>
            <person name="Barry K.W."/>
            <person name="Bougher N.L."/>
            <person name="Buchanan P."/>
            <person name="Buyck B."/>
            <person name="Bense V."/>
            <person name="Catcheside P."/>
            <person name="Chovatia M."/>
            <person name="Cooper J."/>
            <person name="Damon W."/>
            <person name="Desjardin D."/>
            <person name="Finy P."/>
            <person name="Geml J."/>
            <person name="Haridas S."/>
            <person name="Hughes K."/>
            <person name="Justo A."/>
            <person name="Karasinski D."/>
            <person name="Kautmanova I."/>
            <person name="Kiss B."/>
            <person name="Kocsube S."/>
            <person name="Kotiranta H."/>
            <person name="LaButti K.M."/>
            <person name="Lechner B.E."/>
            <person name="Liimatainen K."/>
            <person name="Lipzen A."/>
            <person name="Lukacs Z."/>
            <person name="Mihaltcheva S."/>
            <person name="Morgado L.N."/>
            <person name="Niskanen T."/>
            <person name="Noordeloos M.E."/>
            <person name="Ohm R.A."/>
            <person name="Ortiz-Santana B."/>
            <person name="Ovrebo C."/>
            <person name="Racz N."/>
            <person name="Riley R."/>
            <person name="Savchenko A."/>
            <person name="Shiryaev A."/>
            <person name="Soop K."/>
            <person name="Spirin V."/>
            <person name="Szebenyi C."/>
            <person name="Tomsovsky M."/>
            <person name="Tulloss R.E."/>
            <person name="Uehling J."/>
            <person name="Grigoriev I.V."/>
            <person name="Vagvolgyi C."/>
            <person name="Papp T."/>
            <person name="Martin F.M."/>
            <person name="Miettinen O."/>
            <person name="Hibbett D.S."/>
            <person name="Nagy L.G."/>
        </authorList>
    </citation>
    <scope>NUCLEOTIDE SEQUENCE [LARGE SCALE GENOMIC DNA]</scope>
    <source>
        <strain evidence="2 3">OMC1185</strain>
    </source>
</reference>
<evidence type="ECO:0000313" key="2">
    <source>
        <dbReference type="EMBL" id="TFK55907.1"/>
    </source>
</evidence>
<name>A0A5C3NG57_9AGAM</name>